<dbReference type="FunFam" id="3.40.47.10:FF:000031">
    <property type="entry name" value="Sterigmatocystin biosynthesis polyketide synthase"/>
    <property type="match status" value="1"/>
</dbReference>
<dbReference type="InterPro" id="IPR029058">
    <property type="entry name" value="AB_hydrolase_fold"/>
</dbReference>
<dbReference type="InterPro" id="IPR001031">
    <property type="entry name" value="Thioesterase"/>
</dbReference>
<evidence type="ECO:0000259" key="7">
    <source>
        <dbReference type="PROSITE" id="PS52004"/>
    </source>
</evidence>
<feature type="region of interest" description="Disordered" evidence="5">
    <location>
        <begin position="1852"/>
        <end position="1883"/>
    </location>
</feature>
<name>A0A423WAK2_9PEZI</name>
<dbReference type="Pfam" id="PF22621">
    <property type="entry name" value="CurL-like_PKS_C"/>
    <property type="match status" value="1"/>
</dbReference>
<feature type="region of interest" description="C-terminal hotdog fold" evidence="4">
    <location>
        <begin position="1479"/>
        <end position="1628"/>
    </location>
</feature>
<keyword evidence="1" id="KW-0596">Phosphopantetheine</keyword>
<dbReference type="SMART" id="SM00825">
    <property type="entry name" value="PKS_KS"/>
    <property type="match status" value="1"/>
</dbReference>
<dbReference type="NCBIfam" id="TIGR04532">
    <property type="entry name" value="PT_fungal_PKS"/>
    <property type="match status" value="1"/>
</dbReference>
<dbReference type="InterPro" id="IPR009081">
    <property type="entry name" value="PP-bd_ACP"/>
</dbReference>
<dbReference type="InterPro" id="IPR006162">
    <property type="entry name" value="Ppantetheine_attach_site"/>
</dbReference>
<dbReference type="GO" id="GO:0004312">
    <property type="term" value="F:fatty acid synthase activity"/>
    <property type="evidence" value="ECO:0007669"/>
    <property type="project" value="TreeGrafter"/>
</dbReference>
<evidence type="ECO:0000256" key="4">
    <source>
        <dbReference type="PROSITE-ProRule" id="PRU01363"/>
    </source>
</evidence>
<sequence>MAPKEVTLYLFGDQTYDVGPHLKELLLASRHSNTLVIDFLRGSYDAVRAELYQLPPQDRESLPRFTCVEDLVLWKSRSPDESHCCVPLSMALTCMYQLAVFISQASHSYPSTQYTSLLGLCTGAISAAAVSCAQSVFELLPLAVTAVTVAFRTGLCATDAGRRATGYEPLESSIQTSKPWSLVAAGPGASHAVQAFCTASALPVTTRPFISAQALNGITITGPPRSLEQLTASEEFKNVRSKKLPIYAPFHAEHLFSTEDVADIIQGVIATKVDKARTIPILSASSGAIIESHGFKPLLREAVEQVLLHKIRWNEILEGLQNVLRGLKNPALKVIPLGTVADQVIYNGLKQTPFSNSVQHSTPGARPPSKNEPSYSPSPTTGRPSNGKPKIAIVGMSGRFPGANSTEAFWDLLRQGLDVHKEVPPLHWNKSTHFDATGNGKNTSATPYGCWLDNPAAFDARFFNVSPREAPQIDPAQRIALMTAYEAIEQAGIVPDATPSTRRDRVGVFYGVTSNDWMETNSAQKIDTYFIPGGNRAFIPGRINYFFKFSGPSYAVDTACSSSLAAVHIACNALWAGDVDTAITGGTNVLTNPDFTAGLDRGYFLSRTGNCKTFDDGADGYCRGEGVGTVVLKRLEDAIADNDPILGLILGAYTNHSAEAESITRPHSGAQRAMFTKIINNTQDAVDATSISYVEMHGTGTQAGDASEMQSVLETFAPSVGARSPEQPLYLGSAKANIGHGEAASGVSSLVKVLLMMRENMIPPHCGIKTKINHKFPTDLAERNVRIPRQGAVPWNRNTNPRRVFVNNFSAAGGNTALLLEDAPCLKETDNHLTDDSRTSHLVAISAKNGLSLQNNLKSMLGFISQNRGVALGELSYTTTARRIHHPHRVMFATSSVSDLGTQIEAAIRNQMGSNRPKTHKVIFAFTGQGAQFPGMGRLFLDQFSQFRADIRRLDHTGQKLGFPSIMPVFQAGESEDILDFSPVVVQLANVCMQIALSRLLSAWNIIPTAVVGHSLGEYAALNVAGVLSDVDTVYLVGKRAELLHNKCSQGSHSMLVVKGSEDDIKVALAQTKAKYEFACVNSPMETVVTGTIAAMDVAAKVLSSVGLRTTTLRVPYAFHSSQVDPILVAFKEAASGATYLAPKVPVICPLDCNVILPADEDVAFGPEYLVRHCREPVNMLRALQSCQAERLISEQSIFLEVGPHPAVSGMVKATLGPQIQTLAMSQRTSSSRQSKTPWQVLTECLRKLYSLGAGIRWSEYHRDFAVSHKVISLPAYSWDLKDYWIQYVNDWSLRKGDPPLIIKSGPSTKLNSTTIHRVVEESFGRTDNLVNIVVEADIARPDLNPLVQGHCVDSIPLCTPSVYADIALTLGKYLVETYRPQLYSEDLVVAVADLTVSKALIAKPQGPQPLQAHAEVDWNKNEAITKFLSFDSKGQLQEHSRCVIRFQDKSYQNRLHKEANDTRLKMQALRQGIASETTARFNRAMVYRMIRPLAQFHADYRAIDEVVLNSHTLEASSRVSFGSVKRNTNDRFHTHPAIIDALTQSCGFAMNCNDGCDLDLEVFMNHGWGSFQIFENIDFEKTYTTYTQMIEGKDRLWYGNVVVFDGERVVAAFERLAIQGVPRRVLQVILSLESGKKTKDRQTEVVSTPVSNTVPMPSASAPVSTGLNRISAALQIISEESGIAVPDLTENSLFSDLGVDSLLSLTITARFREELDIDMDSGSMLMEFPTIGDLRKLLQLGESDTLEPSGWHAEAAEATNTAQHSLLIPLSFNIVDKALQIVSEESGVAIPDLTDDTHFADSGIDSLLSLVIVSRFREELELDIGHESLLMEFPTVASLKSFLLGVDATCSDQESSNPSGTPSDNSNTPSSPASTPSREEYTSIKPEALDSALILEEKRIGKPEAGNGIPGVVMAAASTSLIIQGSLRTCTKTIFLFPDGSGSATSYAGIPRISTDTCVIAFNSPFLKDPGSLRFCPLDQLMAIYLTELRRRQPNGPYHLGGWSAGGILAYRAAETLASQGEQVTSLTLIDSPPPLKGLDHLPNHFYDFCKSLHLFGGGQHGRQTSSREHTHKLTDAEHDRLIAHFNASIDALHEYTATPLPANCCPRRVSIIWAPDTIMDRPGVKKPKPHPDDTEGMKFLTERRTDFGTNGWDKLFPSEQCKIKLGRVENAHHFSMMREPYSTELAAHIRGTLV</sequence>
<feature type="domain" description="Ketosynthase family 3 (KS3)" evidence="7">
    <location>
        <begin position="388"/>
        <end position="822"/>
    </location>
</feature>
<dbReference type="Gene3D" id="3.10.129.110">
    <property type="entry name" value="Polyketide synthase dehydratase"/>
    <property type="match status" value="1"/>
</dbReference>
<dbReference type="Gene3D" id="3.40.50.1820">
    <property type="entry name" value="alpha/beta hydrolase"/>
    <property type="match status" value="1"/>
</dbReference>
<dbReference type="InterPro" id="IPR014043">
    <property type="entry name" value="Acyl_transferase_dom"/>
</dbReference>
<reference evidence="9 10" key="1">
    <citation type="submission" date="2015-09" db="EMBL/GenBank/DDBJ databases">
        <title>Host preference determinants of Valsa canker pathogens revealed by comparative genomics.</title>
        <authorList>
            <person name="Yin Z."/>
            <person name="Huang L."/>
        </authorList>
    </citation>
    <scope>NUCLEOTIDE SEQUENCE [LARGE SCALE GENOMIC DNA]</scope>
    <source>
        <strain evidence="9 10">03-1</strain>
    </source>
</reference>
<evidence type="ECO:0000256" key="3">
    <source>
        <dbReference type="ARBA" id="ARBA00022679"/>
    </source>
</evidence>
<dbReference type="GO" id="GO:0004315">
    <property type="term" value="F:3-oxoacyl-[acyl-carrier-protein] synthase activity"/>
    <property type="evidence" value="ECO:0007669"/>
    <property type="project" value="InterPro"/>
</dbReference>
<dbReference type="InterPro" id="IPR032088">
    <property type="entry name" value="SAT"/>
</dbReference>
<dbReference type="STRING" id="356882.A0A423WAK2"/>
<dbReference type="InterPro" id="IPR018201">
    <property type="entry name" value="Ketoacyl_synth_AS"/>
</dbReference>
<dbReference type="Gene3D" id="3.40.47.10">
    <property type="match status" value="1"/>
</dbReference>
<dbReference type="SMART" id="SM00827">
    <property type="entry name" value="PKS_AT"/>
    <property type="match status" value="1"/>
</dbReference>
<comment type="caution">
    <text evidence="9">The sequence shown here is derived from an EMBL/GenBank/DDBJ whole genome shotgun (WGS) entry which is preliminary data.</text>
</comment>
<dbReference type="Pfam" id="PF00550">
    <property type="entry name" value="PP-binding"/>
    <property type="match status" value="2"/>
</dbReference>
<dbReference type="PROSITE" id="PS00012">
    <property type="entry name" value="PHOSPHOPANTETHEINE"/>
    <property type="match status" value="1"/>
</dbReference>
<proteinExistence type="predicted"/>
<dbReference type="Pfam" id="PF16073">
    <property type="entry name" value="SAT"/>
    <property type="match status" value="1"/>
</dbReference>
<dbReference type="InterPro" id="IPR014030">
    <property type="entry name" value="Ketoacyl_synth_N"/>
</dbReference>
<feature type="region of interest" description="Disordered" evidence="5">
    <location>
        <begin position="355"/>
        <end position="393"/>
    </location>
</feature>
<evidence type="ECO:0000256" key="2">
    <source>
        <dbReference type="ARBA" id="ARBA00022553"/>
    </source>
</evidence>
<keyword evidence="10" id="KW-1185">Reference proteome</keyword>
<dbReference type="PANTHER" id="PTHR43775">
    <property type="entry name" value="FATTY ACID SYNTHASE"/>
    <property type="match status" value="1"/>
</dbReference>
<dbReference type="PROSITE" id="PS52019">
    <property type="entry name" value="PKS_MFAS_DH"/>
    <property type="match status" value="1"/>
</dbReference>
<keyword evidence="2" id="KW-0597">Phosphoprotein</keyword>
<dbReference type="InterPro" id="IPR014031">
    <property type="entry name" value="Ketoacyl_synth_C"/>
</dbReference>
<dbReference type="SUPFAM" id="SSF47336">
    <property type="entry name" value="ACP-like"/>
    <property type="match status" value="2"/>
</dbReference>
<gene>
    <name evidence="9" type="ORF">VMCG_07320</name>
</gene>
<feature type="active site" description="Proton acceptor; for dehydratase activity" evidence="4">
    <location>
        <position position="1351"/>
    </location>
</feature>
<dbReference type="InterPro" id="IPR016036">
    <property type="entry name" value="Malonyl_transacylase_ACP-bd"/>
</dbReference>
<evidence type="ECO:0000259" key="8">
    <source>
        <dbReference type="PROSITE" id="PS52019"/>
    </source>
</evidence>
<dbReference type="PROSITE" id="PS52004">
    <property type="entry name" value="KS3_2"/>
    <property type="match status" value="1"/>
</dbReference>
<dbReference type="OrthoDB" id="329835at2759"/>
<dbReference type="InterPro" id="IPR049900">
    <property type="entry name" value="PKS_mFAS_DH"/>
</dbReference>
<dbReference type="Gene3D" id="1.10.1200.10">
    <property type="entry name" value="ACP-like"/>
    <property type="match status" value="2"/>
</dbReference>
<organism evidence="9 10">
    <name type="scientific">Cytospora schulzeri</name>
    <dbReference type="NCBI Taxonomy" id="448051"/>
    <lineage>
        <taxon>Eukaryota</taxon>
        <taxon>Fungi</taxon>
        <taxon>Dikarya</taxon>
        <taxon>Ascomycota</taxon>
        <taxon>Pezizomycotina</taxon>
        <taxon>Sordariomycetes</taxon>
        <taxon>Sordariomycetidae</taxon>
        <taxon>Diaporthales</taxon>
        <taxon>Cytosporaceae</taxon>
        <taxon>Cytospora</taxon>
    </lineage>
</organism>
<dbReference type="SMART" id="SM00823">
    <property type="entry name" value="PKS_PP"/>
    <property type="match status" value="2"/>
</dbReference>
<dbReference type="EMBL" id="LKEA01000021">
    <property type="protein sequence ID" value="ROW00331.1"/>
    <property type="molecule type" value="Genomic_DNA"/>
</dbReference>
<dbReference type="Pfam" id="PF00975">
    <property type="entry name" value="Thioesterase"/>
    <property type="match status" value="1"/>
</dbReference>
<dbReference type="InterPro" id="IPR001227">
    <property type="entry name" value="Ac_transferase_dom_sf"/>
</dbReference>
<feature type="domain" description="Carrier" evidence="6">
    <location>
        <begin position="1665"/>
        <end position="1743"/>
    </location>
</feature>
<dbReference type="Gene3D" id="3.40.366.10">
    <property type="entry name" value="Malonyl-Coenzyme A Acyl Carrier Protein, domain 2"/>
    <property type="match status" value="2"/>
</dbReference>
<evidence type="ECO:0000256" key="5">
    <source>
        <dbReference type="SAM" id="MobiDB-lite"/>
    </source>
</evidence>
<feature type="active site" description="Proton donor; for dehydratase activity" evidence="4">
    <location>
        <position position="1541"/>
    </location>
</feature>
<dbReference type="SUPFAM" id="SSF53474">
    <property type="entry name" value="alpha/beta-Hydrolases"/>
    <property type="match status" value="1"/>
</dbReference>
<dbReference type="InterPro" id="IPR050091">
    <property type="entry name" value="PKS_NRPS_Biosynth_Enz"/>
</dbReference>
<protein>
    <recommendedName>
        <fullName evidence="11">Carrier domain-containing protein</fullName>
    </recommendedName>
</protein>
<dbReference type="Pfam" id="PF00698">
    <property type="entry name" value="Acyl_transf_1"/>
    <property type="match status" value="1"/>
</dbReference>
<evidence type="ECO:0000313" key="10">
    <source>
        <dbReference type="Proteomes" id="UP000283895"/>
    </source>
</evidence>
<accession>A0A423WAK2</accession>
<evidence type="ECO:0008006" key="11">
    <source>
        <dbReference type="Google" id="ProtNLM"/>
    </source>
</evidence>
<dbReference type="PROSITE" id="PS50075">
    <property type="entry name" value="CARRIER"/>
    <property type="match status" value="2"/>
</dbReference>
<feature type="compositionally biased region" description="Polar residues" evidence="5">
    <location>
        <begin position="371"/>
        <end position="384"/>
    </location>
</feature>
<dbReference type="SUPFAM" id="SSF53901">
    <property type="entry name" value="Thiolase-like"/>
    <property type="match status" value="2"/>
</dbReference>
<dbReference type="SUPFAM" id="SSF55048">
    <property type="entry name" value="Probable ACP-binding domain of malonyl-CoA ACP transacylase"/>
    <property type="match status" value="1"/>
</dbReference>
<dbReference type="InterPro" id="IPR020841">
    <property type="entry name" value="PKS_Beta-ketoAc_synthase_dom"/>
</dbReference>
<feature type="domain" description="PKS/mFAS DH" evidence="8">
    <location>
        <begin position="1317"/>
        <end position="1628"/>
    </location>
</feature>
<dbReference type="Pfam" id="PF02801">
    <property type="entry name" value="Ketoacyl-synt_C"/>
    <property type="match status" value="1"/>
</dbReference>
<dbReference type="FunFam" id="1.10.1200.10:FF:000011">
    <property type="entry name" value="Sterigmatocystin biosynthesis polyketide synthase"/>
    <property type="match status" value="2"/>
</dbReference>
<dbReference type="SUPFAM" id="SSF52151">
    <property type="entry name" value="FabD/lysophospholipase-like"/>
    <property type="match status" value="1"/>
</dbReference>
<dbReference type="PANTHER" id="PTHR43775:SF40">
    <property type="entry name" value="NORSOLORINIC ACID SYNTHASE STCA"/>
    <property type="match status" value="1"/>
</dbReference>
<dbReference type="CDD" id="cd00833">
    <property type="entry name" value="PKS"/>
    <property type="match status" value="1"/>
</dbReference>
<dbReference type="InterPro" id="IPR016039">
    <property type="entry name" value="Thiolase-like"/>
</dbReference>
<dbReference type="GO" id="GO:0044550">
    <property type="term" value="P:secondary metabolite biosynthetic process"/>
    <property type="evidence" value="ECO:0007669"/>
    <property type="project" value="TreeGrafter"/>
</dbReference>
<dbReference type="InterPro" id="IPR020806">
    <property type="entry name" value="PKS_PP-bd"/>
</dbReference>
<dbReference type="Pfam" id="PF00109">
    <property type="entry name" value="ketoacyl-synt"/>
    <property type="match status" value="1"/>
</dbReference>
<dbReference type="Proteomes" id="UP000283895">
    <property type="component" value="Unassembled WGS sequence"/>
</dbReference>
<dbReference type="GO" id="GO:0031177">
    <property type="term" value="F:phosphopantetheine binding"/>
    <property type="evidence" value="ECO:0007669"/>
    <property type="project" value="InterPro"/>
</dbReference>
<evidence type="ECO:0000313" key="9">
    <source>
        <dbReference type="EMBL" id="ROW00331.1"/>
    </source>
</evidence>
<evidence type="ECO:0000259" key="6">
    <source>
        <dbReference type="PROSITE" id="PS50075"/>
    </source>
</evidence>
<dbReference type="InterPro" id="IPR036736">
    <property type="entry name" value="ACP-like_sf"/>
</dbReference>
<dbReference type="InterPro" id="IPR016035">
    <property type="entry name" value="Acyl_Trfase/lysoPLipase"/>
</dbReference>
<evidence type="ECO:0000256" key="1">
    <source>
        <dbReference type="ARBA" id="ARBA00022450"/>
    </source>
</evidence>
<feature type="compositionally biased region" description="Low complexity" evidence="5">
    <location>
        <begin position="1856"/>
        <end position="1877"/>
    </location>
</feature>
<feature type="domain" description="Carrier" evidence="6">
    <location>
        <begin position="1770"/>
        <end position="1848"/>
    </location>
</feature>
<keyword evidence="3" id="KW-0808">Transferase</keyword>
<feature type="region of interest" description="N-terminal hotdog fold" evidence="4">
    <location>
        <begin position="1317"/>
        <end position="1452"/>
    </location>
</feature>
<dbReference type="Gene3D" id="3.30.70.3290">
    <property type="match status" value="1"/>
</dbReference>
<dbReference type="GO" id="GO:0006633">
    <property type="term" value="P:fatty acid biosynthetic process"/>
    <property type="evidence" value="ECO:0007669"/>
    <property type="project" value="InterPro"/>
</dbReference>
<dbReference type="InterPro" id="IPR030918">
    <property type="entry name" value="PT_fungal_PKS"/>
</dbReference>
<dbReference type="InterPro" id="IPR042104">
    <property type="entry name" value="PKS_dehydratase_sf"/>
</dbReference>
<dbReference type="PROSITE" id="PS00606">
    <property type="entry name" value="KS3_1"/>
    <property type="match status" value="1"/>
</dbReference>